<keyword evidence="3" id="KW-1185">Reference proteome</keyword>
<organism evidence="2 3">
    <name type="scientific">Paspalum notatum var. saurae</name>
    <dbReference type="NCBI Taxonomy" id="547442"/>
    <lineage>
        <taxon>Eukaryota</taxon>
        <taxon>Viridiplantae</taxon>
        <taxon>Streptophyta</taxon>
        <taxon>Embryophyta</taxon>
        <taxon>Tracheophyta</taxon>
        <taxon>Spermatophyta</taxon>
        <taxon>Magnoliopsida</taxon>
        <taxon>Liliopsida</taxon>
        <taxon>Poales</taxon>
        <taxon>Poaceae</taxon>
        <taxon>PACMAD clade</taxon>
        <taxon>Panicoideae</taxon>
        <taxon>Andropogonodae</taxon>
        <taxon>Paspaleae</taxon>
        <taxon>Paspalinae</taxon>
        <taxon>Paspalum</taxon>
    </lineage>
</organism>
<dbReference type="Pfam" id="PF13963">
    <property type="entry name" value="Transpos_assoc"/>
    <property type="match status" value="1"/>
</dbReference>
<dbReference type="AlphaFoldDB" id="A0AAQ3PNV7"/>
<dbReference type="EMBL" id="CP144745">
    <property type="protein sequence ID" value="WVZ54005.1"/>
    <property type="molecule type" value="Genomic_DNA"/>
</dbReference>
<accession>A0AAQ3PNV7</accession>
<reference evidence="2 3" key="1">
    <citation type="submission" date="2024-02" db="EMBL/GenBank/DDBJ databases">
        <title>High-quality chromosome-scale genome assembly of Pensacola bahiagrass (Paspalum notatum Flugge var. saurae).</title>
        <authorList>
            <person name="Vega J.M."/>
            <person name="Podio M."/>
            <person name="Orjuela J."/>
            <person name="Siena L.A."/>
            <person name="Pessino S.C."/>
            <person name="Combes M.C."/>
            <person name="Mariac C."/>
            <person name="Albertini E."/>
            <person name="Pupilli F."/>
            <person name="Ortiz J.P.A."/>
            <person name="Leblanc O."/>
        </authorList>
    </citation>
    <scope>NUCLEOTIDE SEQUENCE [LARGE SCALE GENOMIC DNA]</scope>
    <source>
        <strain evidence="2">R1</strain>
        <tissue evidence="2">Leaf</tissue>
    </source>
</reference>
<dbReference type="InterPro" id="IPR029480">
    <property type="entry name" value="Transpos_assoc"/>
</dbReference>
<dbReference type="Proteomes" id="UP001341281">
    <property type="component" value="Chromosome 01"/>
</dbReference>
<evidence type="ECO:0000313" key="2">
    <source>
        <dbReference type="EMBL" id="WVZ54005.1"/>
    </source>
</evidence>
<sequence>MHAPSSGGAAAVYFRRYVLHQLAGEHETGEQTEKTKLEPWEQTPEELKMDREWMYDWQRPEKNFRDKLEKFIEAAKKDATIKGVPRICCPCKKYKNLEDQNMDDIEEFFDVVDLQMLDSGGDGRDGACPGEMRRFHEWYKWAARLGLRFMTVRIPGHIFHTSGHDQMSIVDFAEFHNMFRLGWVDTTAMTLWCIMQWEIAQKIGDKEVGFLSPEAIAQTNWSSYLKLRDDHPDLANAKTLKERDDIRKAKCKEAKQKVAAYICNSLRYV</sequence>
<feature type="domain" description="Transposase-associated" evidence="1">
    <location>
        <begin position="51"/>
        <end position="107"/>
    </location>
</feature>
<name>A0AAQ3PNV7_PASNO</name>
<protein>
    <recommendedName>
        <fullName evidence="1">Transposase-associated domain-containing protein</fullName>
    </recommendedName>
</protein>
<evidence type="ECO:0000313" key="3">
    <source>
        <dbReference type="Proteomes" id="UP001341281"/>
    </source>
</evidence>
<evidence type="ECO:0000259" key="1">
    <source>
        <dbReference type="Pfam" id="PF13963"/>
    </source>
</evidence>
<gene>
    <name evidence="2" type="ORF">U9M48_004879</name>
</gene>
<proteinExistence type="predicted"/>